<organism evidence="7 9">
    <name type="scientific">Legionella israelensis</name>
    <dbReference type="NCBI Taxonomy" id="454"/>
    <lineage>
        <taxon>Bacteria</taxon>
        <taxon>Pseudomonadati</taxon>
        <taxon>Pseudomonadota</taxon>
        <taxon>Gammaproteobacteria</taxon>
        <taxon>Legionellales</taxon>
        <taxon>Legionellaceae</taxon>
        <taxon>Legionella</taxon>
    </lineage>
</organism>
<evidence type="ECO:0000313" key="9">
    <source>
        <dbReference type="Proteomes" id="UP000054761"/>
    </source>
</evidence>
<keyword evidence="3 6" id="KW-0489">Methyltransferase</keyword>
<name>A0A0W0W6N2_9GAMM</name>
<evidence type="ECO:0000256" key="6">
    <source>
        <dbReference type="HAMAP-Rule" id="MF_00074"/>
    </source>
</evidence>
<dbReference type="Gene3D" id="3.40.50.150">
    <property type="entry name" value="Vaccinia Virus protein VP39"/>
    <property type="match status" value="1"/>
</dbReference>
<dbReference type="Proteomes" id="UP000054761">
    <property type="component" value="Unassembled WGS sequence"/>
</dbReference>
<comment type="catalytic activity">
    <reaction evidence="6">
        <text>guanosine(527) in 16S rRNA + S-adenosyl-L-methionine = N(7)-methylguanosine(527) in 16S rRNA + S-adenosyl-L-homocysteine</text>
        <dbReference type="Rhea" id="RHEA:42732"/>
        <dbReference type="Rhea" id="RHEA-COMP:10209"/>
        <dbReference type="Rhea" id="RHEA-COMP:10210"/>
        <dbReference type="ChEBI" id="CHEBI:57856"/>
        <dbReference type="ChEBI" id="CHEBI:59789"/>
        <dbReference type="ChEBI" id="CHEBI:74269"/>
        <dbReference type="ChEBI" id="CHEBI:74480"/>
        <dbReference type="EC" id="2.1.1.170"/>
    </reaction>
</comment>
<evidence type="ECO:0000313" key="10">
    <source>
        <dbReference type="Proteomes" id="UP000295517"/>
    </source>
</evidence>
<keyword evidence="9" id="KW-1185">Reference proteome</keyword>
<comment type="function">
    <text evidence="6">Specifically methylates the N7 position of guanine in position 527 of 16S rRNA.</text>
</comment>
<dbReference type="EMBL" id="CP038254">
    <property type="protein sequence ID" value="QBR83170.1"/>
    <property type="molecule type" value="Genomic_DNA"/>
</dbReference>
<dbReference type="HAMAP" id="MF_00074">
    <property type="entry name" value="16SrRNA_methyltr_G"/>
    <property type="match status" value="1"/>
</dbReference>
<keyword evidence="5 6" id="KW-0949">S-adenosyl-L-methionine</keyword>
<evidence type="ECO:0000256" key="2">
    <source>
        <dbReference type="ARBA" id="ARBA00022552"/>
    </source>
</evidence>
<feature type="binding site" evidence="6">
    <location>
        <position position="80"/>
    </location>
    <ligand>
        <name>S-adenosyl-L-methionine</name>
        <dbReference type="ChEBI" id="CHEBI:59789"/>
    </ligand>
</feature>
<dbReference type="InterPro" id="IPR003682">
    <property type="entry name" value="rRNA_ssu_MeTfrase_G"/>
</dbReference>
<comment type="subcellular location">
    <subcellularLocation>
        <location evidence="6">Cytoplasm</location>
    </subcellularLocation>
</comment>
<dbReference type="SUPFAM" id="SSF53335">
    <property type="entry name" value="S-adenosyl-L-methionine-dependent methyltransferases"/>
    <property type="match status" value="1"/>
</dbReference>
<dbReference type="CDD" id="cd02440">
    <property type="entry name" value="AdoMet_MTases"/>
    <property type="match status" value="1"/>
</dbReference>
<dbReference type="EMBL" id="LNYH01000044">
    <property type="protein sequence ID" value="KTD27922.1"/>
    <property type="molecule type" value="Genomic_DNA"/>
</dbReference>
<dbReference type="OrthoDB" id="9808773at2"/>
<dbReference type="NCBIfam" id="TIGR00138">
    <property type="entry name" value="rsmG_gidB"/>
    <property type="match status" value="1"/>
</dbReference>
<dbReference type="InterPro" id="IPR029063">
    <property type="entry name" value="SAM-dependent_MTases_sf"/>
</dbReference>
<keyword evidence="1 6" id="KW-0963">Cytoplasm</keyword>
<dbReference type="Proteomes" id="UP000295517">
    <property type="component" value="Chromosome"/>
</dbReference>
<keyword evidence="2 6" id="KW-0698">rRNA processing</keyword>
<dbReference type="PANTHER" id="PTHR31760:SF0">
    <property type="entry name" value="S-ADENOSYL-L-METHIONINE-DEPENDENT METHYLTRANSFERASES SUPERFAMILY PROTEIN"/>
    <property type="match status" value="1"/>
</dbReference>
<dbReference type="STRING" id="454.Lisr_0953"/>
<keyword evidence="4 6" id="KW-0808">Transferase</keyword>
<sequence>MNETDLMLKLNKRLKPFGFEQYSDKLILYLYLLNKWNQAYNLTAVREIETMLDRHIMDSLAISPWLKGKRLIDVGTGAGLPGIPLAVTHPDRQFVLLDSNGKKIRFLQEVKRQLSLTNVQIEQNRAENYRPAQGFDTVISRAFSSLEQMIRWTRHLLAKQGIWLAMKGRYPENELRQLAYSYTVRCYTVEGIEAERCCVLIDS</sequence>
<comment type="similarity">
    <text evidence="6">Belongs to the methyltransferase superfamily. RNA methyltransferase RsmG family.</text>
</comment>
<dbReference type="Pfam" id="PF02527">
    <property type="entry name" value="GidB"/>
    <property type="match status" value="1"/>
</dbReference>
<dbReference type="AlphaFoldDB" id="A0A0W0W6N2"/>
<reference evidence="8 10" key="2">
    <citation type="submission" date="2019-03" db="EMBL/GenBank/DDBJ databases">
        <title>Diverse conjugative elements silence natural transformation in Legionella species.</title>
        <authorList>
            <person name="Durieux I."/>
            <person name="Ginevra C."/>
            <person name="Attaiech L."/>
            <person name="Picq K."/>
            <person name="Juan P.A."/>
            <person name="Jarraud S."/>
            <person name="Charpentier X."/>
        </authorList>
    </citation>
    <scope>NUCLEOTIDE SEQUENCE [LARGE SCALE GENOMIC DNA]</scope>
    <source>
        <strain evidence="8 10">HL-0427-4011</strain>
    </source>
</reference>
<dbReference type="RefSeq" id="WP_058501318.1">
    <property type="nucleotide sequence ID" value="NZ_CAAAJA010000006.1"/>
</dbReference>
<evidence type="ECO:0000313" key="7">
    <source>
        <dbReference type="EMBL" id="KTD27922.1"/>
    </source>
</evidence>
<feature type="binding site" evidence="6">
    <location>
        <position position="141"/>
    </location>
    <ligand>
        <name>S-adenosyl-L-methionine</name>
        <dbReference type="ChEBI" id="CHEBI:59789"/>
    </ligand>
</feature>
<dbReference type="PIRSF" id="PIRSF003078">
    <property type="entry name" value="GidB"/>
    <property type="match status" value="1"/>
</dbReference>
<feature type="binding site" evidence="6">
    <location>
        <begin position="126"/>
        <end position="127"/>
    </location>
    <ligand>
        <name>S-adenosyl-L-methionine</name>
        <dbReference type="ChEBI" id="CHEBI:59789"/>
    </ligand>
</feature>
<dbReference type="GO" id="GO:0005829">
    <property type="term" value="C:cytosol"/>
    <property type="evidence" value="ECO:0007669"/>
    <property type="project" value="TreeGrafter"/>
</dbReference>
<dbReference type="PANTHER" id="PTHR31760">
    <property type="entry name" value="S-ADENOSYL-L-METHIONINE-DEPENDENT METHYLTRANSFERASES SUPERFAMILY PROTEIN"/>
    <property type="match status" value="1"/>
</dbReference>
<proteinExistence type="inferred from homology"/>
<dbReference type="PATRIC" id="fig|454.4.peg.1022"/>
<evidence type="ECO:0000256" key="1">
    <source>
        <dbReference type="ARBA" id="ARBA00022490"/>
    </source>
</evidence>
<gene>
    <name evidence="7" type="primary">gidB</name>
    <name evidence="6 8" type="synonym">rsmG</name>
    <name evidence="8" type="ORF">E3983_01645</name>
    <name evidence="7" type="ORF">Lisr_0953</name>
</gene>
<accession>A0A0W0W6N2</accession>
<dbReference type="GO" id="GO:0070043">
    <property type="term" value="F:rRNA (guanine-N7-)-methyltransferase activity"/>
    <property type="evidence" value="ECO:0007669"/>
    <property type="project" value="UniProtKB-UniRule"/>
</dbReference>
<evidence type="ECO:0000256" key="5">
    <source>
        <dbReference type="ARBA" id="ARBA00022691"/>
    </source>
</evidence>
<comment type="caution">
    <text evidence="6">Lacks conserved residue(s) required for the propagation of feature annotation.</text>
</comment>
<reference evidence="7 9" key="1">
    <citation type="submission" date="2015-11" db="EMBL/GenBank/DDBJ databases">
        <title>Genomic analysis of 38 Legionella species identifies large and diverse effector repertoires.</title>
        <authorList>
            <person name="Burstein D."/>
            <person name="Amaro F."/>
            <person name="Zusman T."/>
            <person name="Lifshitz Z."/>
            <person name="Cohen O."/>
            <person name="Gilbert J.A."/>
            <person name="Pupko T."/>
            <person name="Shuman H.A."/>
            <person name="Segal G."/>
        </authorList>
    </citation>
    <scope>NUCLEOTIDE SEQUENCE [LARGE SCALE GENOMIC DNA]</scope>
    <source>
        <strain evidence="7 9">Bercovier 4</strain>
    </source>
</reference>
<feature type="binding site" evidence="6">
    <location>
        <position position="75"/>
    </location>
    <ligand>
        <name>S-adenosyl-L-methionine</name>
        <dbReference type="ChEBI" id="CHEBI:59789"/>
    </ligand>
</feature>
<evidence type="ECO:0000256" key="4">
    <source>
        <dbReference type="ARBA" id="ARBA00022679"/>
    </source>
</evidence>
<protein>
    <recommendedName>
        <fullName evidence="6">Ribosomal RNA small subunit methyltransferase G</fullName>
        <ecNumber evidence="6">2.1.1.170</ecNumber>
    </recommendedName>
    <alternativeName>
        <fullName evidence="6">16S rRNA 7-methylguanosine methyltransferase</fullName>
        <shortName evidence="6">16S rRNA m7G methyltransferase</shortName>
    </alternativeName>
</protein>
<evidence type="ECO:0000313" key="8">
    <source>
        <dbReference type="EMBL" id="QBR83170.1"/>
    </source>
</evidence>
<evidence type="ECO:0000256" key="3">
    <source>
        <dbReference type="ARBA" id="ARBA00022603"/>
    </source>
</evidence>
<dbReference type="EC" id="2.1.1.170" evidence="6"/>